<reference evidence="2" key="2">
    <citation type="submission" date="2025-08" db="UniProtKB">
        <authorList>
            <consortium name="Ensembl"/>
        </authorList>
    </citation>
    <scope>IDENTIFICATION</scope>
</reference>
<dbReference type="GeneTree" id="ENSGT01030000235549"/>
<keyword evidence="1" id="KW-0472">Membrane</keyword>
<keyword evidence="1" id="KW-1133">Transmembrane helix</keyword>
<dbReference type="SUPFAM" id="SSF51735">
    <property type="entry name" value="NAD(P)-binding Rossmann-fold domains"/>
    <property type="match status" value="1"/>
</dbReference>
<evidence type="ECO:0000256" key="1">
    <source>
        <dbReference type="SAM" id="Phobius"/>
    </source>
</evidence>
<dbReference type="PANTHER" id="PTHR43128">
    <property type="entry name" value="L-2-HYDROXYCARBOXYLATE DEHYDROGENASE (NAD(P)(+))"/>
    <property type="match status" value="1"/>
</dbReference>
<evidence type="ECO:0008006" key="4">
    <source>
        <dbReference type="Google" id="ProtNLM"/>
    </source>
</evidence>
<dbReference type="GO" id="GO:0006089">
    <property type="term" value="P:lactate metabolic process"/>
    <property type="evidence" value="ECO:0007669"/>
    <property type="project" value="TreeGrafter"/>
</dbReference>
<name>A0A4X2JMD9_VOMUR</name>
<protein>
    <recommendedName>
        <fullName evidence="4">Lactate/malate dehydrogenase N-terminal domain-containing protein</fullName>
    </recommendedName>
</protein>
<evidence type="ECO:0000313" key="2">
    <source>
        <dbReference type="Ensembl" id="ENSVURP00010000254.1"/>
    </source>
</evidence>
<dbReference type="Ensembl" id="ENSVURT00010000296.1">
    <property type="protein sequence ID" value="ENSVURP00010000254.1"/>
    <property type="gene ID" value="ENSVURG00010000245.1"/>
</dbReference>
<keyword evidence="1" id="KW-0812">Transmembrane</keyword>
<dbReference type="GO" id="GO:0004459">
    <property type="term" value="F:L-lactate dehydrogenase (NAD+) activity"/>
    <property type="evidence" value="ECO:0007669"/>
    <property type="project" value="TreeGrafter"/>
</dbReference>
<reference evidence="3" key="1">
    <citation type="submission" date="2018-12" db="EMBL/GenBank/DDBJ databases">
        <authorList>
            <person name="Yazar S."/>
        </authorList>
    </citation>
    <scope>NUCLEOTIDE SEQUENCE [LARGE SCALE GENOMIC DNA]</scope>
</reference>
<dbReference type="InterPro" id="IPR036291">
    <property type="entry name" value="NAD(P)-bd_dom_sf"/>
</dbReference>
<dbReference type="AlphaFoldDB" id="A0A4X2JMD9"/>
<organism evidence="2 3">
    <name type="scientific">Vombatus ursinus</name>
    <name type="common">Common wombat</name>
    <dbReference type="NCBI Taxonomy" id="29139"/>
    <lineage>
        <taxon>Eukaryota</taxon>
        <taxon>Metazoa</taxon>
        <taxon>Chordata</taxon>
        <taxon>Craniata</taxon>
        <taxon>Vertebrata</taxon>
        <taxon>Euteleostomi</taxon>
        <taxon>Mammalia</taxon>
        <taxon>Metatheria</taxon>
        <taxon>Diprotodontia</taxon>
        <taxon>Vombatidae</taxon>
        <taxon>Vombatus</taxon>
    </lineage>
</organism>
<dbReference type="PROSITE" id="PS51257">
    <property type="entry name" value="PROKAR_LIPOPROTEIN"/>
    <property type="match status" value="1"/>
</dbReference>
<dbReference type="STRING" id="29139.ENSVURP00010000254"/>
<sequence>MASVKEKLIENFFKEETSAQNKVTIVGVGAVGMACAISILMRVIVLSTVEFECLAV</sequence>
<dbReference type="Gene3D" id="3.40.50.720">
    <property type="entry name" value="NAD(P)-binding Rossmann-like Domain"/>
    <property type="match status" value="1"/>
</dbReference>
<reference evidence="2" key="3">
    <citation type="submission" date="2025-09" db="UniProtKB">
        <authorList>
            <consortium name="Ensembl"/>
        </authorList>
    </citation>
    <scope>IDENTIFICATION</scope>
</reference>
<dbReference type="Proteomes" id="UP000314987">
    <property type="component" value="Unassembled WGS sequence"/>
</dbReference>
<accession>A0A4X2JMD9</accession>
<proteinExistence type="predicted"/>
<dbReference type="PANTHER" id="PTHR43128:SF10">
    <property type="entry name" value="L-LACTATE DEHYDROGENASE A CHAIN"/>
    <property type="match status" value="1"/>
</dbReference>
<feature type="transmembrane region" description="Helical" evidence="1">
    <location>
        <begin position="23"/>
        <end position="45"/>
    </location>
</feature>
<evidence type="ECO:0000313" key="3">
    <source>
        <dbReference type="Proteomes" id="UP000314987"/>
    </source>
</evidence>
<keyword evidence="3" id="KW-1185">Reference proteome</keyword>
<dbReference type="OMA" id="CDISILA"/>